<dbReference type="SUPFAM" id="SSF56752">
    <property type="entry name" value="D-aminoacid aminotransferase-like PLP-dependent enzymes"/>
    <property type="match status" value="1"/>
</dbReference>
<sequence length="273" mass="32355">MKVIFNQKCIEENQLLISYTENDYFSGDYVNGFCWLFQNKILYWECAYFQLMASMRKMRMDIPLSFTPELFESQIRILSEEWGISEGRVKITVYRNLQDHHPSFIIKFLSHKNFFVNTENEIDIYKEIFIYPNLLSELLIFHPINSIAKQYSKENGLQDVMLLNNEKRIARSVLGNIFLIRDNMIVTPPTTEGATLSVLKKNYIVFLREKTNYIYKEEPISPFETQFADEFFILSDENGIMPINQFRKKSFKKDKTSLLTKKFIGYSLEQNPI</sequence>
<dbReference type="Gene3D" id="3.20.10.10">
    <property type="entry name" value="D-amino Acid Aminotransferase, subunit A, domain 2"/>
    <property type="match status" value="1"/>
</dbReference>
<dbReference type="RefSeq" id="WP_055425281.1">
    <property type="nucleotide sequence ID" value="NZ_FCOR01000005.1"/>
</dbReference>
<dbReference type="STRING" id="1586267.GCA_001418685_00906"/>
<gene>
    <name evidence="1" type="ORF">Ga0061079_10521</name>
</gene>
<reference evidence="1 2" key="1">
    <citation type="submission" date="2016-01" db="EMBL/GenBank/DDBJ databases">
        <authorList>
            <person name="McClelland M."/>
            <person name="Jain A."/>
            <person name="Saraogi P."/>
            <person name="Mendelson R."/>
            <person name="Westerman R."/>
            <person name="SanMiguel P."/>
            <person name="Csonka L."/>
        </authorList>
    </citation>
    <scope>NUCLEOTIDE SEQUENCE [LARGE SCALE GENOMIC DNA]</scope>
    <source>
        <strain evidence="1 2">R-53146</strain>
    </source>
</reference>
<dbReference type="GO" id="GO:0008483">
    <property type="term" value="F:transaminase activity"/>
    <property type="evidence" value="ECO:0007669"/>
    <property type="project" value="UniProtKB-KW"/>
</dbReference>
<name>A0A0X3APJ3_9FLAO</name>
<dbReference type="OrthoDB" id="9805628at2"/>
<evidence type="ECO:0000313" key="1">
    <source>
        <dbReference type="EMBL" id="CVK16067.1"/>
    </source>
</evidence>
<dbReference type="InterPro" id="IPR043131">
    <property type="entry name" value="BCAT-like_N"/>
</dbReference>
<dbReference type="Pfam" id="PF01063">
    <property type="entry name" value="Aminotran_4"/>
    <property type="match status" value="1"/>
</dbReference>
<dbReference type="InterPro" id="IPR043132">
    <property type="entry name" value="BCAT-like_C"/>
</dbReference>
<organism evidence="1 2">
    <name type="scientific">Apibacter mensalis</name>
    <dbReference type="NCBI Taxonomy" id="1586267"/>
    <lineage>
        <taxon>Bacteria</taxon>
        <taxon>Pseudomonadati</taxon>
        <taxon>Bacteroidota</taxon>
        <taxon>Flavobacteriia</taxon>
        <taxon>Flavobacteriales</taxon>
        <taxon>Weeksellaceae</taxon>
        <taxon>Apibacter</taxon>
    </lineage>
</organism>
<proteinExistence type="predicted"/>
<dbReference type="AlphaFoldDB" id="A0A0X3APJ3"/>
<keyword evidence="2" id="KW-1185">Reference proteome</keyword>
<dbReference type="InterPro" id="IPR001544">
    <property type="entry name" value="Aminotrans_IV"/>
</dbReference>
<dbReference type="InterPro" id="IPR036038">
    <property type="entry name" value="Aminotransferase-like"/>
</dbReference>
<accession>A0A0X3APJ3</accession>
<keyword evidence="1" id="KW-0808">Transferase</keyword>
<evidence type="ECO:0000313" key="2">
    <source>
        <dbReference type="Proteomes" id="UP000182761"/>
    </source>
</evidence>
<dbReference type="EMBL" id="FCOR01000005">
    <property type="protein sequence ID" value="CVK16067.1"/>
    <property type="molecule type" value="Genomic_DNA"/>
</dbReference>
<protein>
    <submittedName>
        <fullName evidence="1">Branched-chain amino acid aminotransferase</fullName>
    </submittedName>
</protein>
<dbReference type="Proteomes" id="UP000182761">
    <property type="component" value="Unassembled WGS sequence"/>
</dbReference>
<dbReference type="Gene3D" id="3.30.470.10">
    <property type="match status" value="1"/>
</dbReference>
<keyword evidence="1" id="KW-0032">Aminotransferase</keyword>